<protein>
    <submittedName>
        <fullName evidence="3">Arabinofuranosyltransferase</fullName>
    </submittedName>
</protein>
<dbReference type="AlphaFoldDB" id="A0A240ANZ5"/>
<evidence type="ECO:0000313" key="4">
    <source>
        <dbReference type="Proteomes" id="UP000215374"/>
    </source>
</evidence>
<evidence type="ECO:0000313" key="3">
    <source>
        <dbReference type="EMBL" id="SNV85122.1"/>
    </source>
</evidence>
<dbReference type="GO" id="GO:0016740">
    <property type="term" value="F:transferase activity"/>
    <property type="evidence" value="ECO:0007669"/>
    <property type="project" value="UniProtKB-KW"/>
</dbReference>
<keyword evidence="1" id="KW-1133">Transmembrane helix</keyword>
<keyword evidence="1" id="KW-0472">Membrane</keyword>
<feature type="transmembrane region" description="Helical" evidence="1">
    <location>
        <begin position="258"/>
        <end position="277"/>
    </location>
</feature>
<dbReference type="OrthoDB" id="3721873at2"/>
<evidence type="ECO:0000256" key="1">
    <source>
        <dbReference type="SAM" id="Phobius"/>
    </source>
</evidence>
<reference evidence="3 4" key="1">
    <citation type="submission" date="2017-06" db="EMBL/GenBank/DDBJ databases">
        <authorList>
            <consortium name="Pathogen Informatics"/>
        </authorList>
    </citation>
    <scope>NUCLEOTIDE SEQUENCE [LARGE SCALE GENOMIC DNA]</scope>
    <source>
        <strain evidence="3 4">NCTC13015</strain>
    </source>
</reference>
<feature type="transmembrane region" description="Helical" evidence="1">
    <location>
        <begin position="7"/>
        <end position="25"/>
    </location>
</feature>
<feature type="transmembrane region" description="Helical" evidence="1">
    <location>
        <begin position="171"/>
        <end position="201"/>
    </location>
</feature>
<feature type="domain" description="Terminal beta-(1-&gt;2)-arabinofuranosyltransferase C-terminal" evidence="2">
    <location>
        <begin position="399"/>
        <end position="580"/>
    </location>
</feature>
<gene>
    <name evidence="3" type="primary">AftB</name>
    <name evidence="3" type="ORF">SAMEA4535761_02256</name>
</gene>
<evidence type="ECO:0000259" key="2">
    <source>
        <dbReference type="Pfam" id="PF26371"/>
    </source>
</evidence>
<dbReference type="Proteomes" id="UP000215374">
    <property type="component" value="Chromosome 1"/>
</dbReference>
<organism evidence="3 4">
    <name type="scientific">Corynebacterium imitans</name>
    <dbReference type="NCBI Taxonomy" id="156978"/>
    <lineage>
        <taxon>Bacteria</taxon>
        <taxon>Bacillati</taxon>
        <taxon>Actinomycetota</taxon>
        <taxon>Actinomycetes</taxon>
        <taxon>Mycobacteriales</taxon>
        <taxon>Corynebacteriaceae</taxon>
        <taxon>Corynebacterium</taxon>
    </lineage>
</organism>
<keyword evidence="3" id="KW-0808">Transferase</keyword>
<dbReference type="InterPro" id="IPR058983">
    <property type="entry name" value="AftB_C"/>
</dbReference>
<dbReference type="EMBL" id="LT906467">
    <property type="protein sequence ID" value="SNV85122.1"/>
    <property type="molecule type" value="Genomic_DNA"/>
</dbReference>
<feature type="transmembrane region" description="Helical" evidence="1">
    <location>
        <begin position="140"/>
        <end position="159"/>
    </location>
</feature>
<dbReference type="Pfam" id="PF26371">
    <property type="entry name" value="AftB_C"/>
    <property type="match status" value="1"/>
</dbReference>
<sequence length="605" mass="67278">MNKQARLSLLVAAAIAGIFAFWGGYTRRWMSDDGLIVLRTVRNLLAGNGPVFNVGERVEANTSTLWQYLITVFGWLTGARLESVAMWLALACTVIAAVAATYGAGKFWQVRQVAPVVPFGIIVYLALPPARDFATSGLEWGLSLSWIAVWWVLLVQWASPQGKRAKPITGYWLAFWCGLSWLVRPELALYGGVTGIVLIAYSPKKTLGILAAALPVPAAYQIFRMGYYGLLTPHTAVAKSASDSEWARGWNYFVDFVGYYWLWLPVIAVAAVAVWLLRQERGRRLAIVLLTSGCALVHILYVLRVGGDFMHGRMWLFPLFALLLPVMAIPFTRVTAAVATAIVVWATVTVVRAHPIDWFAYDRGEKELNIVDEREFWSYATGNSPADPPLYATDFLGSKLMRNWVPTVESGMEHNAGQLNIALVEKDPGRFNWYWRPRMDADELAGSDLADLPMTAYLTNLGMTSMNAPLEMRVLDTVGLATPLAGRMPRDPEGRIGHDKYLHLEWQVADSATKIESMPKGMDREEARQARAALRSDEISALLASSREPMSRQRFWENVKYSLGDGRSLQLDADPSVYLDDDTLEAIKKGEDPGLSGTQIAWPRN</sequence>
<name>A0A240ANZ5_9CORY</name>
<keyword evidence="1" id="KW-0812">Transmembrane</keyword>
<dbReference type="RefSeq" id="WP_038592838.1">
    <property type="nucleotide sequence ID" value="NZ_CP009211.1"/>
</dbReference>
<feature type="transmembrane region" description="Helical" evidence="1">
    <location>
        <begin position="84"/>
        <end position="105"/>
    </location>
</feature>
<proteinExistence type="predicted"/>
<feature type="transmembrane region" description="Helical" evidence="1">
    <location>
        <begin position="315"/>
        <end position="348"/>
    </location>
</feature>
<feature type="transmembrane region" description="Helical" evidence="1">
    <location>
        <begin position="284"/>
        <end position="303"/>
    </location>
</feature>
<accession>A0A240ANZ5</accession>
<feature type="transmembrane region" description="Helical" evidence="1">
    <location>
        <begin position="112"/>
        <end position="128"/>
    </location>
</feature>